<dbReference type="FunCoup" id="A0A2K2CNC2">
    <property type="interactions" value="244"/>
</dbReference>
<sequence length="306" mass="36842">MGAKWEVTFFEEQQTHELIKKFSLKKFLRSHRNISKEERDFIKFLHEVNLSSRKIMHFMAEIYGSQKNVPYKIKDVSNLKATFNELQQVGDMGQQLTYFNELREEDPGFFYKIQLDHHHRVEGLFWVDGCGFLRNERIDNFIWLFQAFLEAMEFVQPKNIITDQDIAMKSAIAEVFPTTVHRNCRWHIMKKAQEKLGNFMNKREQLPYFKDHFFPFLQTTARSEGFNVVLKKNVNPHNSIFQFFLQYKKLQESIEVAEDEQEFETEDKILRPWSDYPMEEQALAVYTRPIYLRFRAELRKITSYNM</sequence>
<dbReference type="Pfam" id="PF10551">
    <property type="entry name" value="MULE"/>
    <property type="match status" value="1"/>
</dbReference>
<feature type="domain" description="MULE transposase" evidence="1">
    <location>
        <begin position="129"/>
        <end position="191"/>
    </location>
</feature>
<proteinExistence type="predicted"/>
<dbReference type="Gramene" id="PNT63538">
    <property type="protein sequence ID" value="PNT63538"/>
    <property type="gene ID" value="BRADI_4g17122v3"/>
</dbReference>
<evidence type="ECO:0000259" key="1">
    <source>
        <dbReference type="Pfam" id="PF10551"/>
    </source>
</evidence>
<dbReference type="OrthoDB" id="690262at2759"/>
<dbReference type="PANTHER" id="PTHR47718:SF4">
    <property type="entry name" value="PROTEIN FAR1-RELATED SEQUENCE"/>
    <property type="match status" value="1"/>
</dbReference>
<reference evidence="3" key="3">
    <citation type="submission" date="2018-08" db="UniProtKB">
        <authorList>
            <consortium name="EnsemblPlants"/>
        </authorList>
    </citation>
    <scope>IDENTIFICATION</scope>
    <source>
        <strain evidence="3">cv. Bd21</strain>
    </source>
</reference>
<reference evidence="2 3" key="1">
    <citation type="journal article" date="2010" name="Nature">
        <title>Genome sequencing and analysis of the model grass Brachypodium distachyon.</title>
        <authorList>
            <consortium name="International Brachypodium Initiative"/>
        </authorList>
    </citation>
    <scope>NUCLEOTIDE SEQUENCE [LARGE SCALE GENOMIC DNA]</scope>
    <source>
        <strain evidence="2 3">Bd21</strain>
    </source>
</reference>
<dbReference type="EnsemblPlants" id="PNT63538">
    <property type="protein sequence ID" value="PNT63538"/>
    <property type="gene ID" value="BRADI_4g17122v3"/>
</dbReference>
<protein>
    <recommendedName>
        <fullName evidence="1">MULE transposase domain-containing protein</fullName>
    </recommendedName>
</protein>
<gene>
    <name evidence="2" type="ORF">BRADI_4g17122v3</name>
</gene>
<evidence type="ECO:0000313" key="3">
    <source>
        <dbReference type="EnsemblPlants" id="PNT63538"/>
    </source>
</evidence>
<dbReference type="InParanoid" id="A0A2K2CNC2"/>
<dbReference type="PANTHER" id="PTHR47718">
    <property type="entry name" value="OS01G0519700 PROTEIN"/>
    <property type="match status" value="1"/>
</dbReference>
<dbReference type="Proteomes" id="UP000008810">
    <property type="component" value="Chromosome 4"/>
</dbReference>
<dbReference type="EMBL" id="CM000883">
    <property type="protein sequence ID" value="PNT63538.1"/>
    <property type="molecule type" value="Genomic_DNA"/>
</dbReference>
<keyword evidence="4" id="KW-1185">Reference proteome</keyword>
<dbReference type="AlphaFoldDB" id="A0A2K2CNC2"/>
<evidence type="ECO:0000313" key="2">
    <source>
        <dbReference type="EMBL" id="PNT63538.1"/>
    </source>
</evidence>
<name>A0A2K2CNC2_BRADI</name>
<evidence type="ECO:0000313" key="4">
    <source>
        <dbReference type="Proteomes" id="UP000008810"/>
    </source>
</evidence>
<dbReference type="STRING" id="15368.A0A2K2CNC2"/>
<dbReference type="InterPro" id="IPR018289">
    <property type="entry name" value="MULE_transposase_dom"/>
</dbReference>
<organism evidence="2">
    <name type="scientific">Brachypodium distachyon</name>
    <name type="common">Purple false brome</name>
    <name type="synonym">Trachynia distachya</name>
    <dbReference type="NCBI Taxonomy" id="15368"/>
    <lineage>
        <taxon>Eukaryota</taxon>
        <taxon>Viridiplantae</taxon>
        <taxon>Streptophyta</taxon>
        <taxon>Embryophyta</taxon>
        <taxon>Tracheophyta</taxon>
        <taxon>Spermatophyta</taxon>
        <taxon>Magnoliopsida</taxon>
        <taxon>Liliopsida</taxon>
        <taxon>Poales</taxon>
        <taxon>Poaceae</taxon>
        <taxon>BOP clade</taxon>
        <taxon>Pooideae</taxon>
        <taxon>Stipodae</taxon>
        <taxon>Brachypodieae</taxon>
        <taxon>Brachypodium</taxon>
    </lineage>
</organism>
<reference evidence="2" key="2">
    <citation type="submission" date="2017-06" db="EMBL/GenBank/DDBJ databases">
        <title>WGS assembly of Brachypodium distachyon.</title>
        <authorList>
            <consortium name="The International Brachypodium Initiative"/>
            <person name="Lucas S."/>
            <person name="Harmon-Smith M."/>
            <person name="Lail K."/>
            <person name="Tice H."/>
            <person name="Grimwood J."/>
            <person name="Bruce D."/>
            <person name="Barry K."/>
            <person name="Shu S."/>
            <person name="Lindquist E."/>
            <person name="Wang M."/>
            <person name="Pitluck S."/>
            <person name="Vogel J.P."/>
            <person name="Garvin D.F."/>
            <person name="Mockler T.C."/>
            <person name="Schmutz J."/>
            <person name="Rokhsar D."/>
            <person name="Bevan M.W."/>
        </authorList>
    </citation>
    <scope>NUCLEOTIDE SEQUENCE</scope>
    <source>
        <strain evidence="2">Bd21</strain>
    </source>
</reference>
<accession>A0A2K2CNC2</accession>